<accession>A0A538TML3</accession>
<dbReference type="SUPFAM" id="SSF53335">
    <property type="entry name" value="S-adenosyl-L-methionine-dependent methyltransferases"/>
    <property type="match status" value="1"/>
</dbReference>
<dbReference type="AlphaFoldDB" id="A0A538TML3"/>
<dbReference type="InterPro" id="IPR029063">
    <property type="entry name" value="SAM-dependent_MTases_sf"/>
</dbReference>
<gene>
    <name evidence="1" type="ORF">E6K78_08645</name>
</gene>
<reference evidence="1 2" key="1">
    <citation type="journal article" date="2019" name="Nat. Microbiol.">
        <title>Mediterranean grassland soil C-N compound turnover is dependent on rainfall and depth, and is mediated by genomically divergent microorganisms.</title>
        <authorList>
            <person name="Diamond S."/>
            <person name="Andeer P.F."/>
            <person name="Li Z."/>
            <person name="Crits-Christoph A."/>
            <person name="Burstein D."/>
            <person name="Anantharaman K."/>
            <person name="Lane K.R."/>
            <person name="Thomas B.C."/>
            <person name="Pan C."/>
            <person name="Northen T.R."/>
            <person name="Banfield J.F."/>
        </authorList>
    </citation>
    <scope>NUCLEOTIDE SEQUENCE [LARGE SCALE GENOMIC DNA]</scope>
    <source>
        <strain evidence="1">WS_8</strain>
    </source>
</reference>
<protein>
    <submittedName>
        <fullName evidence="1">Uncharacterized protein</fullName>
    </submittedName>
</protein>
<name>A0A538TML3_UNCEI</name>
<dbReference type="EMBL" id="VBOY01000079">
    <property type="protein sequence ID" value="TMQ64864.1"/>
    <property type="molecule type" value="Genomic_DNA"/>
</dbReference>
<sequence>MAISCGAVTEREQNVWRATPPQLWDEIWKGPVSEAEDVFNLAREEHSIRWQRIERMIQQGFGAFEGLRCIEIGAGAGTNAALMAKLSENSSK</sequence>
<evidence type="ECO:0000313" key="1">
    <source>
        <dbReference type="EMBL" id="TMQ64864.1"/>
    </source>
</evidence>
<evidence type="ECO:0000313" key="2">
    <source>
        <dbReference type="Proteomes" id="UP000316609"/>
    </source>
</evidence>
<proteinExistence type="predicted"/>
<comment type="caution">
    <text evidence="1">The sequence shown here is derived from an EMBL/GenBank/DDBJ whole genome shotgun (WGS) entry which is preliminary data.</text>
</comment>
<dbReference type="Proteomes" id="UP000316609">
    <property type="component" value="Unassembled WGS sequence"/>
</dbReference>
<organism evidence="1 2">
    <name type="scientific">Eiseniibacteriota bacterium</name>
    <dbReference type="NCBI Taxonomy" id="2212470"/>
    <lineage>
        <taxon>Bacteria</taxon>
        <taxon>Candidatus Eiseniibacteriota</taxon>
    </lineage>
</organism>